<name>A0ACC3ZJH5_COLTU</name>
<comment type="caution">
    <text evidence="1">The sequence shown here is derived from an EMBL/GenBank/DDBJ whole genome shotgun (WGS) entry which is preliminary data.</text>
</comment>
<accession>A0ACC3ZJH5</accession>
<gene>
    <name evidence="1" type="ORF">CTRU02_201964</name>
</gene>
<proteinExistence type="predicted"/>
<evidence type="ECO:0000313" key="2">
    <source>
        <dbReference type="Proteomes" id="UP000805649"/>
    </source>
</evidence>
<sequence length="51" mass="5819">MIPLCAFFAVLESPHGHMYAAHLTESWLISTSITHVCPEYELGRDGIWSWN</sequence>
<dbReference type="Proteomes" id="UP000805649">
    <property type="component" value="Unassembled WGS sequence"/>
</dbReference>
<dbReference type="EMBL" id="VUJX02000001">
    <property type="protein sequence ID" value="KAL0944077.1"/>
    <property type="molecule type" value="Genomic_DNA"/>
</dbReference>
<keyword evidence="2" id="KW-1185">Reference proteome</keyword>
<reference evidence="1 2" key="1">
    <citation type="journal article" date="2020" name="Phytopathology">
        <title>Genome Sequence Resources of Colletotrichum truncatum, C. plurivorum, C. musicola, and C. sojae: Four Species Pathogenic to Soybean (Glycine max).</title>
        <authorList>
            <person name="Rogerio F."/>
            <person name="Boufleur T.R."/>
            <person name="Ciampi-Guillardi M."/>
            <person name="Sukno S.A."/>
            <person name="Thon M.R."/>
            <person name="Massola Junior N.S."/>
            <person name="Baroncelli R."/>
        </authorList>
    </citation>
    <scope>NUCLEOTIDE SEQUENCE [LARGE SCALE GENOMIC DNA]</scope>
    <source>
        <strain evidence="1 2">CMES1059</strain>
    </source>
</reference>
<evidence type="ECO:0000313" key="1">
    <source>
        <dbReference type="EMBL" id="KAL0944077.1"/>
    </source>
</evidence>
<organism evidence="1 2">
    <name type="scientific">Colletotrichum truncatum</name>
    <name type="common">Anthracnose fungus</name>
    <name type="synonym">Colletotrichum capsici</name>
    <dbReference type="NCBI Taxonomy" id="5467"/>
    <lineage>
        <taxon>Eukaryota</taxon>
        <taxon>Fungi</taxon>
        <taxon>Dikarya</taxon>
        <taxon>Ascomycota</taxon>
        <taxon>Pezizomycotina</taxon>
        <taxon>Sordariomycetes</taxon>
        <taxon>Hypocreomycetidae</taxon>
        <taxon>Glomerellales</taxon>
        <taxon>Glomerellaceae</taxon>
        <taxon>Colletotrichum</taxon>
        <taxon>Colletotrichum truncatum species complex</taxon>
    </lineage>
</organism>
<protein>
    <submittedName>
        <fullName evidence="1">Uncharacterized protein</fullName>
    </submittedName>
</protein>